<dbReference type="PATRIC" id="fig|1618450.3.peg.485"/>
<evidence type="ECO:0000313" key="3">
    <source>
        <dbReference type="Proteomes" id="UP000034539"/>
    </source>
</evidence>
<feature type="signal peptide" evidence="1">
    <location>
        <begin position="1"/>
        <end position="16"/>
    </location>
</feature>
<organism evidence="2 3">
    <name type="scientific">Candidatus Gottesmanbacteria bacterium GW2011_GWC2_39_8</name>
    <dbReference type="NCBI Taxonomy" id="1618450"/>
    <lineage>
        <taxon>Bacteria</taxon>
        <taxon>Candidatus Gottesmaniibacteriota</taxon>
    </lineage>
</organism>
<gene>
    <name evidence="2" type="ORF">UT63_C0018G0004</name>
</gene>
<dbReference type="AlphaFoldDB" id="A0A0G0PZ01"/>
<evidence type="ECO:0000256" key="1">
    <source>
        <dbReference type="SAM" id="SignalP"/>
    </source>
</evidence>
<accession>A0A0G0PZ01</accession>
<sequence length="661" mass="73604">MFSALALLISSLASFAGSLTGIPNKSPVTSQQPMVTSRVSLCYDPHPEDKITLKWPENFQNLDDKRKTLNPAKFPAVSEKFDSESTCQSIMLNEKATRNYIRVRSDTRISSCKTDEGTGPYASGECNQGGAHRGSCSLDGYADLRKVAEIARNGRKEEIFWLPFSHNVGCNYELGNNCGPGDRRNANLKDFIYVLKSRDAFDPQSNSGCPALWDAGSTNQKACSHYFDVYMAEDLSNKFKTAVKEGDPDYEVYGFFKQAVENCTEQATFFPLVPDPKFSMPPAFLDKPFVPTTQFNLANDQKIVPQNAAQQNNYKYFITSAPNIKQGVTGLIKFNETTGTNIIECPPARTGAGTALSMALSTPSPMPTPTLSPSGANCYAPIGSISFESDESGGKKKFNVYSRYDTPQTFYLKESGTIAGTSETVYQFTPTDQTPPVNTQNNRSLQLRTMAFSVANDWTWATPWCKPAIYLYPEKETDLNVKLTIDGRLTVSDPVYNPKTGWSVRASPNGNLTMKQSNNETMKQFPYLYYEADLLNVKLPDQGWVIEQNKLSVFLGDLLTEIGFNGKEISDFKDFWIPALKTYPYYFITLLPEDVINQKEKLDISVKPETVIRTRVIFEGLNGPMNVKSLDNIPHHERKGFVVTDWGGTLVGKSCEDITVK</sequence>
<feature type="chain" id="PRO_5002533954" evidence="1">
    <location>
        <begin position="17"/>
        <end position="661"/>
    </location>
</feature>
<keyword evidence="1" id="KW-0732">Signal</keyword>
<proteinExistence type="predicted"/>
<evidence type="ECO:0000313" key="2">
    <source>
        <dbReference type="EMBL" id="KKR33364.1"/>
    </source>
</evidence>
<name>A0A0G0PZ01_9BACT</name>
<reference evidence="2 3" key="1">
    <citation type="journal article" date="2015" name="Nature">
        <title>rRNA introns, odd ribosomes, and small enigmatic genomes across a large radiation of phyla.</title>
        <authorList>
            <person name="Brown C.T."/>
            <person name="Hug L.A."/>
            <person name="Thomas B.C."/>
            <person name="Sharon I."/>
            <person name="Castelle C.J."/>
            <person name="Singh A."/>
            <person name="Wilkins M.J."/>
            <person name="Williams K.H."/>
            <person name="Banfield J.F."/>
        </authorList>
    </citation>
    <scope>NUCLEOTIDE SEQUENCE [LARGE SCALE GENOMIC DNA]</scope>
</reference>
<dbReference type="Proteomes" id="UP000034539">
    <property type="component" value="Unassembled WGS sequence"/>
</dbReference>
<protein>
    <submittedName>
        <fullName evidence="2">Uncharacterized protein</fullName>
    </submittedName>
</protein>
<comment type="caution">
    <text evidence="2">The sequence shown here is derived from an EMBL/GenBank/DDBJ whole genome shotgun (WGS) entry which is preliminary data.</text>
</comment>
<dbReference type="EMBL" id="LBXN01000018">
    <property type="protein sequence ID" value="KKR33364.1"/>
    <property type="molecule type" value="Genomic_DNA"/>
</dbReference>